<evidence type="ECO:0000313" key="11">
    <source>
        <dbReference type="Proteomes" id="UP000324705"/>
    </source>
</evidence>
<keyword evidence="3" id="KW-0677">Repeat</keyword>
<keyword evidence="6 8" id="KW-0472">Membrane</keyword>
<dbReference type="Pfam" id="PF13962">
    <property type="entry name" value="PGG"/>
    <property type="match status" value="1"/>
</dbReference>
<evidence type="ECO:0000259" key="9">
    <source>
        <dbReference type="Pfam" id="PF13962"/>
    </source>
</evidence>
<dbReference type="EMBL" id="LT934122">
    <property type="protein sequence ID" value="VAI53406.1"/>
    <property type="molecule type" value="Genomic_DNA"/>
</dbReference>
<dbReference type="InterPro" id="IPR002110">
    <property type="entry name" value="Ankyrin_rpt"/>
</dbReference>
<dbReference type="Gene3D" id="1.25.40.20">
    <property type="entry name" value="Ankyrin repeat-containing domain"/>
    <property type="match status" value="1"/>
</dbReference>
<evidence type="ECO:0000256" key="3">
    <source>
        <dbReference type="ARBA" id="ARBA00022737"/>
    </source>
</evidence>
<dbReference type="PANTHER" id="PTHR24186">
    <property type="entry name" value="PROTEIN PHOSPHATASE 1 REGULATORY SUBUNIT"/>
    <property type="match status" value="1"/>
</dbReference>
<organism evidence="10 11">
    <name type="scientific">Triticum turgidum subsp. durum</name>
    <name type="common">Durum wheat</name>
    <name type="synonym">Triticum durum</name>
    <dbReference type="NCBI Taxonomy" id="4567"/>
    <lineage>
        <taxon>Eukaryota</taxon>
        <taxon>Viridiplantae</taxon>
        <taxon>Streptophyta</taxon>
        <taxon>Embryophyta</taxon>
        <taxon>Tracheophyta</taxon>
        <taxon>Spermatophyta</taxon>
        <taxon>Magnoliopsida</taxon>
        <taxon>Liliopsida</taxon>
        <taxon>Poales</taxon>
        <taxon>Poaceae</taxon>
        <taxon>BOP clade</taxon>
        <taxon>Pooideae</taxon>
        <taxon>Triticodae</taxon>
        <taxon>Triticeae</taxon>
        <taxon>Triticinae</taxon>
        <taxon>Triticum</taxon>
    </lineage>
</organism>
<dbReference type="InterPro" id="IPR026961">
    <property type="entry name" value="PGG_dom"/>
</dbReference>
<dbReference type="Gramene" id="TRITD6Bv1G012520.2">
    <property type="protein sequence ID" value="TRITD6Bv1G012520.2"/>
    <property type="gene ID" value="TRITD6Bv1G012520"/>
</dbReference>
<proteinExistence type="predicted"/>
<evidence type="ECO:0000256" key="7">
    <source>
        <dbReference type="PROSITE-ProRule" id="PRU00023"/>
    </source>
</evidence>
<dbReference type="Pfam" id="PF12796">
    <property type="entry name" value="Ank_2"/>
    <property type="match status" value="1"/>
</dbReference>
<evidence type="ECO:0000256" key="5">
    <source>
        <dbReference type="ARBA" id="ARBA00023043"/>
    </source>
</evidence>
<accession>A0A9R1B6Q0</accession>
<name>A0A9R1B6Q0_TRITD</name>
<feature type="repeat" description="ANK" evidence="7">
    <location>
        <begin position="84"/>
        <end position="106"/>
    </location>
</feature>
<gene>
    <name evidence="10" type="ORF">TRITD_6Bv1G012520</name>
</gene>
<reference evidence="10 11" key="1">
    <citation type="submission" date="2017-09" db="EMBL/GenBank/DDBJ databases">
        <authorList>
            <consortium name="International Durum Wheat Genome Sequencing Consortium (IDWGSC)"/>
            <person name="Milanesi L."/>
        </authorList>
    </citation>
    <scope>NUCLEOTIDE SEQUENCE [LARGE SCALE GENOMIC DNA]</scope>
    <source>
        <strain evidence="11">cv. Svevo</strain>
    </source>
</reference>
<feature type="transmembrane region" description="Helical" evidence="8">
    <location>
        <begin position="261"/>
        <end position="286"/>
    </location>
</feature>
<comment type="subcellular location">
    <subcellularLocation>
        <location evidence="1">Membrane</location>
        <topology evidence="1">Multi-pass membrane protein</topology>
    </subcellularLocation>
</comment>
<feature type="transmembrane region" description="Helical" evidence="8">
    <location>
        <begin position="307"/>
        <end position="325"/>
    </location>
</feature>
<protein>
    <recommendedName>
        <fullName evidence="9">PGG domain-containing protein</fullName>
    </recommendedName>
</protein>
<dbReference type="SUPFAM" id="SSF48403">
    <property type="entry name" value="Ankyrin repeat"/>
    <property type="match status" value="1"/>
</dbReference>
<keyword evidence="11" id="KW-1185">Reference proteome</keyword>
<sequence>MIMENRPELASESGDEICTPLRHAVVFGKIDMLKVMLEHDSTLGYEINSNGEPLLTAAAYRGQVAAAGELLKHCPDACTYNKADGQTLLHVAVRYDHAEFVEFVMETVLLHKLVNVQDNEGQTALHYAVMKCNPRMVVTLLSHEDIDVTVLNKKGNSAAWELSGFKQNAKTLNWNEVAMLMSKAYPQLAPALHNLHVEAKQLATDESRKAAKSLTKTYTRNTSLVAILMTTITLAAAFALPGGYNSSGTRNEGLPIMFWKVAFQAFLISDTLAMCSSFAVVFICIIARWEDYEFLIYYRSFTRKLMWFAYVATTTAFSTGLYTVLAPRLLWLAIAICVLVALLPIITWLLGNWPILKLRFRLGKSFRSDLLDMV</sequence>
<evidence type="ECO:0000256" key="8">
    <source>
        <dbReference type="SAM" id="Phobius"/>
    </source>
</evidence>
<evidence type="ECO:0000256" key="6">
    <source>
        <dbReference type="ARBA" id="ARBA00023136"/>
    </source>
</evidence>
<keyword evidence="5 7" id="KW-0040">ANK repeat</keyword>
<feature type="transmembrane region" description="Helical" evidence="8">
    <location>
        <begin position="222"/>
        <end position="241"/>
    </location>
</feature>
<evidence type="ECO:0000256" key="4">
    <source>
        <dbReference type="ARBA" id="ARBA00022989"/>
    </source>
</evidence>
<dbReference type="PROSITE" id="PS50297">
    <property type="entry name" value="ANK_REP_REGION"/>
    <property type="match status" value="1"/>
</dbReference>
<evidence type="ECO:0000256" key="2">
    <source>
        <dbReference type="ARBA" id="ARBA00022692"/>
    </source>
</evidence>
<keyword evidence="4 8" id="KW-1133">Transmembrane helix</keyword>
<evidence type="ECO:0000256" key="1">
    <source>
        <dbReference type="ARBA" id="ARBA00004141"/>
    </source>
</evidence>
<dbReference type="GO" id="GO:0005886">
    <property type="term" value="C:plasma membrane"/>
    <property type="evidence" value="ECO:0007669"/>
    <property type="project" value="TreeGrafter"/>
</dbReference>
<dbReference type="Proteomes" id="UP000324705">
    <property type="component" value="Chromosome 6B"/>
</dbReference>
<dbReference type="AlphaFoldDB" id="A0A9R1B6Q0"/>
<dbReference type="SMART" id="SM00248">
    <property type="entry name" value="ANK"/>
    <property type="match status" value="4"/>
</dbReference>
<dbReference type="InterPro" id="IPR036770">
    <property type="entry name" value="Ankyrin_rpt-contain_sf"/>
</dbReference>
<evidence type="ECO:0000313" key="10">
    <source>
        <dbReference type="EMBL" id="VAI53406.1"/>
    </source>
</evidence>
<feature type="domain" description="PGG" evidence="9">
    <location>
        <begin position="217"/>
        <end position="324"/>
    </location>
</feature>
<keyword evidence="2 8" id="KW-0812">Transmembrane</keyword>
<dbReference type="PROSITE" id="PS50088">
    <property type="entry name" value="ANK_REPEAT"/>
    <property type="match status" value="2"/>
</dbReference>
<feature type="transmembrane region" description="Helical" evidence="8">
    <location>
        <begin position="331"/>
        <end position="351"/>
    </location>
</feature>
<dbReference type="PANTHER" id="PTHR24186:SF54">
    <property type="entry name" value="PGG DOMAIN-CONTAINING PROTEIN"/>
    <property type="match status" value="1"/>
</dbReference>
<dbReference type="OMA" id="NIMSEYR"/>
<feature type="repeat" description="ANK" evidence="7">
    <location>
        <begin position="120"/>
        <end position="153"/>
    </location>
</feature>